<comment type="caution">
    <text evidence="1">The sequence shown here is derived from an EMBL/GenBank/DDBJ whole genome shotgun (WGS) entry which is preliminary data.</text>
</comment>
<dbReference type="EMBL" id="VMSD01000011">
    <property type="protein sequence ID" value="KAF0842591.1"/>
    <property type="molecule type" value="Genomic_DNA"/>
</dbReference>
<keyword evidence="2" id="KW-1185">Reference proteome</keyword>
<proteinExistence type="predicted"/>
<organism evidence="1 2">
    <name type="scientific">Nocardia caishijiensis</name>
    <dbReference type="NCBI Taxonomy" id="184756"/>
    <lineage>
        <taxon>Bacteria</taxon>
        <taxon>Bacillati</taxon>
        <taxon>Actinomycetota</taxon>
        <taxon>Actinomycetes</taxon>
        <taxon>Mycobacteriales</taxon>
        <taxon>Nocardiaceae</taxon>
        <taxon>Nocardia</taxon>
    </lineage>
</organism>
<dbReference type="PROSITE" id="PS51257">
    <property type="entry name" value="PROKAR_LIPOPROTEIN"/>
    <property type="match status" value="1"/>
</dbReference>
<gene>
    <name evidence="1" type="ORF">FNL39_111172</name>
</gene>
<protein>
    <recommendedName>
        <fullName evidence="3">Lipocalin-like domain-containing protein</fullName>
    </recommendedName>
</protein>
<evidence type="ECO:0000313" key="1">
    <source>
        <dbReference type="EMBL" id="KAF0842591.1"/>
    </source>
</evidence>
<reference evidence="1 2" key="1">
    <citation type="submission" date="2019-07" db="EMBL/GenBank/DDBJ databases">
        <title>Genomic Encyclopedia of Type Strains, Phase IV (KMG-IV): sequencing the most valuable type-strain genomes for metagenomic binning, comparative biology and taxonomic classification.</title>
        <authorList>
            <person name="Goeker M."/>
        </authorList>
    </citation>
    <scope>NUCLEOTIDE SEQUENCE [LARGE SCALE GENOMIC DNA]</scope>
    <source>
        <strain evidence="1 2">DSM 44831</strain>
    </source>
</reference>
<evidence type="ECO:0000313" key="2">
    <source>
        <dbReference type="Proteomes" id="UP000798951"/>
    </source>
</evidence>
<accession>A0ABQ6YG48</accession>
<evidence type="ECO:0008006" key="3">
    <source>
        <dbReference type="Google" id="ProtNLM"/>
    </source>
</evidence>
<dbReference type="Proteomes" id="UP000798951">
    <property type="component" value="Unassembled WGS sequence"/>
</dbReference>
<name>A0ABQ6YG48_9NOCA</name>
<sequence length="147" mass="16160">MRMREFVYAAGLFVVATMLGCGRSIEGTATATDPDATNAKALGGTWTGSYTCAQGATGLTLTVRSPDRAEFEFYPLPENPTVPNGRFAMQWHIEPTRFVFRQTSWIDRPGSYRMVDLVADRTDSTTILTGTVTGEGCTTFWLSRDLT</sequence>